<dbReference type="InterPro" id="IPR026843">
    <property type="entry name" value="SbcD_C"/>
</dbReference>
<dbReference type="NCBIfam" id="TIGR00619">
    <property type="entry name" value="sbcd"/>
    <property type="match status" value="1"/>
</dbReference>
<keyword evidence="11" id="KW-1185">Reference proteome</keyword>
<keyword evidence="7" id="KW-0235">DNA replication</keyword>
<dbReference type="Proteomes" id="UP000003277">
    <property type="component" value="Unassembled WGS sequence"/>
</dbReference>
<evidence type="ECO:0000256" key="2">
    <source>
        <dbReference type="ARBA" id="ARBA00011322"/>
    </source>
</evidence>
<evidence type="ECO:0000256" key="7">
    <source>
        <dbReference type="RuleBase" id="RU363069"/>
    </source>
</evidence>
<evidence type="ECO:0000259" key="8">
    <source>
        <dbReference type="Pfam" id="PF00149"/>
    </source>
</evidence>
<name>H1D380_9FIRM</name>
<keyword evidence="4 7" id="KW-0540">Nuclease</keyword>
<dbReference type="eggNOG" id="COG0420">
    <property type="taxonomic scope" value="Bacteria"/>
</dbReference>
<dbReference type="GO" id="GO:0006260">
    <property type="term" value="P:DNA replication"/>
    <property type="evidence" value="ECO:0007669"/>
    <property type="project" value="UniProtKB-KW"/>
</dbReference>
<dbReference type="Gene3D" id="3.60.21.10">
    <property type="match status" value="1"/>
</dbReference>
<dbReference type="STRING" id="742743.HMPREF9453_02068"/>
<dbReference type="Pfam" id="PF12320">
    <property type="entry name" value="SbcD_C"/>
    <property type="match status" value="1"/>
</dbReference>
<dbReference type="SUPFAM" id="SSF56300">
    <property type="entry name" value="Metallo-dependent phosphatases"/>
    <property type="match status" value="1"/>
</dbReference>
<evidence type="ECO:0000256" key="6">
    <source>
        <dbReference type="ARBA" id="ARBA00022839"/>
    </source>
</evidence>
<sequence>MKFIHTADWHLGKLLKEHSMTEDQEWLLNNRFLPLVDEEKPDVILLSGDVYDRSYPPEEAVELFDRMTEEIVGKRKIPFIIISGNHDSAERLAVASRLLKWQGLYIFGPLTRLSPVILEDADGTVAFCPLPYAEPARVRVMMNTLGLKGADQVHSYEEAETVLSRYLLSLLPAEPLRKVALAHAFAAGGTPSESERPLSIGGYDRISDSVFEEYDYTALGHLHRPQKTQRESEKIQYSGSLMRYSFDEVNQKKGVIVGELDKEGKVHTTFHEMVPRYQVRCMEGTFDTLMGEETEPSDDYLQIRLTDETPVIDAMPKLRTKFPHALGVEQDMGYREDEGSRNIRLEQMSDEDILKRFVHQFRDRDLTEEEEKLALQTWDTVYRKENAQ</sequence>
<dbReference type="GO" id="GO:0008408">
    <property type="term" value="F:3'-5' exonuclease activity"/>
    <property type="evidence" value="ECO:0007669"/>
    <property type="project" value="InterPro"/>
</dbReference>
<dbReference type="HOGENOM" id="CLU_038045_0_1_9"/>
<evidence type="ECO:0000256" key="5">
    <source>
        <dbReference type="ARBA" id="ARBA00022801"/>
    </source>
</evidence>
<dbReference type="GO" id="GO:0006310">
    <property type="term" value="P:DNA recombination"/>
    <property type="evidence" value="ECO:0007669"/>
    <property type="project" value="UniProtKB-KW"/>
</dbReference>
<dbReference type="CDD" id="cd00840">
    <property type="entry name" value="MPP_Mre11_N"/>
    <property type="match status" value="1"/>
</dbReference>
<evidence type="ECO:0000313" key="10">
    <source>
        <dbReference type="EMBL" id="EHO62005.1"/>
    </source>
</evidence>
<accession>H1D380</accession>
<organism evidence="10 11">
    <name type="scientific">Dialister succinatiphilus YIT 11850</name>
    <dbReference type="NCBI Taxonomy" id="742743"/>
    <lineage>
        <taxon>Bacteria</taxon>
        <taxon>Bacillati</taxon>
        <taxon>Bacillota</taxon>
        <taxon>Negativicutes</taxon>
        <taxon>Veillonellales</taxon>
        <taxon>Veillonellaceae</taxon>
        <taxon>Dialister</taxon>
    </lineage>
</organism>
<dbReference type="EMBL" id="ADLT01000077">
    <property type="protein sequence ID" value="EHO62005.1"/>
    <property type="molecule type" value="Genomic_DNA"/>
</dbReference>
<keyword evidence="5 7" id="KW-0378">Hydrolase</keyword>
<dbReference type="RefSeq" id="WP_008860559.1">
    <property type="nucleotide sequence ID" value="NZ_JH591190.1"/>
</dbReference>
<reference evidence="10 11" key="1">
    <citation type="submission" date="2011-11" db="EMBL/GenBank/DDBJ databases">
        <title>The Genome Sequence of Dialister succinatiphilus YIT 11850.</title>
        <authorList>
            <consortium name="The Broad Institute Genome Sequencing Platform"/>
            <person name="Earl A."/>
            <person name="Ward D."/>
            <person name="Feldgarden M."/>
            <person name="Gevers D."/>
            <person name="Morotomi M."/>
            <person name="Young S.K."/>
            <person name="Zeng Q."/>
            <person name="Gargeya S."/>
            <person name="Fitzgerald M."/>
            <person name="Haas B."/>
            <person name="Abouelleil A."/>
            <person name="Alvarado L."/>
            <person name="Arachchi H.M."/>
            <person name="Berlin A."/>
            <person name="Brown A."/>
            <person name="Chapman S.B."/>
            <person name="Dunbar C."/>
            <person name="Gearin G."/>
            <person name="Goldberg J."/>
            <person name="Griggs A."/>
            <person name="Gujja S."/>
            <person name="Heiman D."/>
            <person name="Howarth C."/>
            <person name="Lui A."/>
            <person name="MacDonald P.J.P."/>
            <person name="Montmayeur A."/>
            <person name="Murphy C."/>
            <person name="Neiman D."/>
            <person name="Pearson M."/>
            <person name="Priest M."/>
            <person name="Roberts A."/>
            <person name="Saif S."/>
            <person name="Shea T."/>
            <person name="Sisk P."/>
            <person name="Stolte C."/>
            <person name="Sykes S."/>
            <person name="Wortman J."/>
            <person name="Nusbaum C."/>
            <person name="Birren B."/>
        </authorList>
    </citation>
    <scope>NUCLEOTIDE SEQUENCE [LARGE SCALE GENOMIC DNA]</scope>
    <source>
        <strain evidence="10 11">YIT 11850</strain>
    </source>
</reference>
<dbReference type="InterPro" id="IPR004593">
    <property type="entry name" value="SbcD"/>
</dbReference>
<dbReference type="PANTHER" id="PTHR30337:SF0">
    <property type="entry name" value="NUCLEASE SBCCD SUBUNIT D"/>
    <property type="match status" value="1"/>
</dbReference>
<dbReference type="AlphaFoldDB" id="H1D380"/>
<proteinExistence type="inferred from homology"/>
<keyword evidence="6 7" id="KW-0269">Exonuclease</keyword>
<protein>
    <recommendedName>
        <fullName evidence="3 7">Nuclease SbcCD subunit D</fullName>
    </recommendedName>
</protein>
<dbReference type="InterPro" id="IPR004843">
    <property type="entry name" value="Calcineurin-like_PHP"/>
</dbReference>
<evidence type="ECO:0000259" key="9">
    <source>
        <dbReference type="Pfam" id="PF12320"/>
    </source>
</evidence>
<comment type="caution">
    <text evidence="10">The sequence shown here is derived from an EMBL/GenBank/DDBJ whole genome shotgun (WGS) entry which is preliminary data.</text>
</comment>
<keyword evidence="7" id="KW-0255">Endonuclease</keyword>
<evidence type="ECO:0000256" key="1">
    <source>
        <dbReference type="ARBA" id="ARBA00010555"/>
    </source>
</evidence>
<gene>
    <name evidence="7" type="primary">sbcD</name>
    <name evidence="10" type="ORF">HMPREF9453_02068</name>
</gene>
<dbReference type="PANTHER" id="PTHR30337">
    <property type="entry name" value="COMPONENT OF ATP-DEPENDENT DSDNA EXONUCLEASE"/>
    <property type="match status" value="1"/>
</dbReference>
<comment type="function">
    <text evidence="7">SbcCD cleaves DNA hairpin structures. These structures can inhibit DNA replication and are intermediates in certain DNA recombination reactions. The complex acts as a 3'-&gt;5' double strand exonuclease that can open hairpins. It also has a 5' single-strand endonuclease activity.</text>
</comment>
<feature type="domain" description="Nuclease SbcCD subunit D C-terminal" evidence="9">
    <location>
        <begin position="279"/>
        <end position="359"/>
    </location>
</feature>
<dbReference type="InterPro" id="IPR050535">
    <property type="entry name" value="DNA_Repair-Maintenance_Comp"/>
</dbReference>
<dbReference type="GO" id="GO:0004519">
    <property type="term" value="F:endonuclease activity"/>
    <property type="evidence" value="ECO:0007669"/>
    <property type="project" value="UniProtKB-KW"/>
</dbReference>
<dbReference type="InterPro" id="IPR029052">
    <property type="entry name" value="Metallo-depent_PP-like"/>
</dbReference>
<keyword evidence="7" id="KW-0233">DNA recombination</keyword>
<dbReference type="Pfam" id="PF00149">
    <property type="entry name" value="Metallophos"/>
    <property type="match status" value="1"/>
</dbReference>
<comment type="similarity">
    <text evidence="1 7">Belongs to the SbcD family.</text>
</comment>
<dbReference type="PATRIC" id="fig|742743.3.peg.2090"/>
<dbReference type="OrthoDB" id="9773856at2"/>
<comment type="subunit">
    <text evidence="2 7">Heterodimer of SbcC and SbcD.</text>
</comment>
<evidence type="ECO:0000313" key="11">
    <source>
        <dbReference type="Proteomes" id="UP000003277"/>
    </source>
</evidence>
<feature type="domain" description="Calcineurin-like phosphoesterase" evidence="8">
    <location>
        <begin position="1"/>
        <end position="99"/>
    </location>
</feature>
<dbReference type="InterPro" id="IPR041796">
    <property type="entry name" value="Mre11_N"/>
</dbReference>
<evidence type="ECO:0000256" key="4">
    <source>
        <dbReference type="ARBA" id="ARBA00022722"/>
    </source>
</evidence>
<evidence type="ECO:0000256" key="3">
    <source>
        <dbReference type="ARBA" id="ARBA00013365"/>
    </source>
</evidence>